<evidence type="ECO:0000313" key="1">
    <source>
        <dbReference type="EMBL" id="MCC5599153.1"/>
    </source>
</evidence>
<gene>
    <name evidence="1" type="ORF">LC586_07970</name>
</gene>
<dbReference type="EMBL" id="JAIVFQ010000007">
    <property type="protein sequence ID" value="MCC5599153.1"/>
    <property type="molecule type" value="Genomic_DNA"/>
</dbReference>
<accession>A0ABS8I4M8</accession>
<keyword evidence="2" id="KW-1185">Reference proteome</keyword>
<proteinExistence type="predicted"/>
<organism evidence="1 2">
    <name type="scientific">Nostoc favosum CHAB5714</name>
    <dbReference type="NCBI Taxonomy" id="2780399"/>
    <lineage>
        <taxon>Bacteria</taxon>
        <taxon>Bacillati</taxon>
        <taxon>Cyanobacteriota</taxon>
        <taxon>Cyanophyceae</taxon>
        <taxon>Nostocales</taxon>
        <taxon>Nostocaceae</taxon>
        <taxon>Nostoc</taxon>
        <taxon>Nostoc favosum</taxon>
    </lineage>
</organism>
<reference evidence="1 2" key="1">
    <citation type="journal article" date="2021" name="Microorganisms">
        <title>Genome Evolution of Filamentous Cyanobacterium Nostoc Species: From Facultative Symbiosis to Free Living.</title>
        <authorList>
            <person name="Huo D."/>
            <person name="Li H."/>
            <person name="Cai F."/>
            <person name="Guo X."/>
            <person name="Qiao Z."/>
            <person name="Wang W."/>
            <person name="Yu G."/>
            <person name="Li R."/>
        </authorList>
    </citation>
    <scope>NUCLEOTIDE SEQUENCE [LARGE SCALE GENOMIC DNA]</scope>
    <source>
        <strain evidence="1 2">CHAB 5714</strain>
    </source>
</reference>
<sequence>MEVLTLQMRQEQAISSKLISKKTIKLHINLASYGQGVVIKEMMGQKFRFVCSNGHLLRLDDYKFQDFKLS</sequence>
<protein>
    <submittedName>
        <fullName evidence="1">Uncharacterized protein</fullName>
    </submittedName>
</protein>
<dbReference type="RefSeq" id="WP_229484030.1">
    <property type="nucleotide sequence ID" value="NZ_JAIVFQ010000007.1"/>
</dbReference>
<comment type="caution">
    <text evidence="1">The sequence shown here is derived from an EMBL/GenBank/DDBJ whole genome shotgun (WGS) entry which is preliminary data.</text>
</comment>
<dbReference type="Proteomes" id="UP001199525">
    <property type="component" value="Unassembled WGS sequence"/>
</dbReference>
<evidence type="ECO:0000313" key="2">
    <source>
        <dbReference type="Proteomes" id="UP001199525"/>
    </source>
</evidence>
<name>A0ABS8I4M8_9NOSO</name>